<feature type="region of interest" description="Disordered" evidence="1">
    <location>
        <begin position="57"/>
        <end position="110"/>
    </location>
</feature>
<reference evidence="2 3" key="1">
    <citation type="submission" date="2019-01" db="EMBL/GenBank/DDBJ databases">
        <title>Sequencing of cultivated peanut Arachis hypogaea provides insights into genome evolution and oil improvement.</title>
        <authorList>
            <person name="Chen X."/>
        </authorList>
    </citation>
    <scope>NUCLEOTIDE SEQUENCE [LARGE SCALE GENOMIC DNA]</scope>
    <source>
        <strain evidence="3">cv. Fuhuasheng</strain>
        <tissue evidence="2">Leaves</tissue>
    </source>
</reference>
<accession>A0A445A2B2</accession>
<comment type="caution">
    <text evidence="2">The sequence shown here is derived from an EMBL/GenBank/DDBJ whole genome shotgun (WGS) entry which is preliminary data.</text>
</comment>
<dbReference type="EMBL" id="SDMP01000013">
    <property type="protein sequence ID" value="RYR20569.1"/>
    <property type="molecule type" value="Genomic_DNA"/>
</dbReference>
<sequence length="208" mass="23890">MRGGFVRGGASHPHSWREMFGGNGESSARNTKKSKRLEGVEFSRSIAIVPRVEEWMEEEDDQNAHENTKKVSFASVVRSGGKGRPDEDGNEANSEDKNATPEEKEEEENISIQKLSNSLYNSELRKDWWENLIVKLFERKIFLSTIQRRLQAIWGRMGFIEFVRLCVEVELDKPLVSQYLINGKPHKIEYEGLHHVCFGCGRIGHEKN</sequence>
<protein>
    <recommendedName>
        <fullName evidence="4">Zinc knuckle CX2CX4HX4C domain-containing protein</fullName>
    </recommendedName>
</protein>
<evidence type="ECO:0000313" key="3">
    <source>
        <dbReference type="Proteomes" id="UP000289738"/>
    </source>
</evidence>
<organism evidence="2 3">
    <name type="scientific">Arachis hypogaea</name>
    <name type="common">Peanut</name>
    <dbReference type="NCBI Taxonomy" id="3818"/>
    <lineage>
        <taxon>Eukaryota</taxon>
        <taxon>Viridiplantae</taxon>
        <taxon>Streptophyta</taxon>
        <taxon>Embryophyta</taxon>
        <taxon>Tracheophyta</taxon>
        <taxon>Spermatophyta</taxon>
        <taxon>Magnoliopsida</taxon>
        <taxon>eudicotyledons</taxon>
        <taxon>Gunneridae</taxon>
        <taxon>Pentapetalae</taxon>
        <taxon>rosids</taxon>
        <taxon>fabids</taxon>
        <taxon>Fabales</taxon>
        <taxon>Fabaceae</taxon>
        <taxon>Papilionoideae</taxon>
        <taxon>50 kb inversion clade</taxon>
        <taxon>dalbergioids sensu lato</taxon>
        <taxon>Dalbergieae</taxon>
        <taxon>Pterocarpus clade</taxon>
        <taxon>Arachis</taxon>
    </lineage>
</organism>
<gene>
    <name evidence="2" type="ORF">Ahy_B03g065741</name>
</gene>
<evidence type="ECO:0000313" key="2">
    <source>
        <dbReference type="EMBL" id="RYR20569.1"/>
    </source>
</evidence>
<evidence type="ECO:0008006" key="4">
    <source>
        <dbReference type="Google" id="ProtNLM"/>
    </source>
</evidence>
<proteinExistence type="predicted"/>
<keyword evidence="3" id="KW-1185">Reference proteome</keyword>
<feature type="region of interest" description="Disordered" evidence="1">
    <location>
        <begin position="1"/>
        <end position="36"/>
    </location>
</feature>
<dbReference type="AlphaFoldDB" id="A0A445A2B2"/>
<evidence type="ECO:0000256" key="1">
    <source>
        <dbReference type="SAM" id="MobiDB-lite"/>
    </source>
</evidence>
<dbReference type="Proteomes" id="UP000289738">
    <property type="component" value="Chromosome B03"/>
</dbReference>
<name>A0A445A2B2_ARAHY</name>
<dbReference type="STRING" id="3818.A0A445A2B2"/>